<accession>M3EIZ0</accession>
<name>M3EIZ0_9ACTN</name>
<dbReference type="RefSeq" id="WP_005477537.1">
    <property type="nucleotide sequence ID" value="NZ_KB405065.1"/>
</dbReference>
<proteinExistence type="predicted"/>
<sequence>MKITIEGASEEFAEKVLALAAQQGAELTVATVQTGWTVDRAERYLRSLPVGARRFAEMVVVEGDGYLDADQLRSVIGRLNGPTVALSRAVPRGVKKGWWPEGTSAPITPVSDPDNPSWHQNIAYQMDTENVPVFREALRNLLLSSARPWSGEAPSALDAPTGWAAADDIPRVMGPNSDFEQGS</sequence>
<gene>
    <name evidence="1" type="ORF">SBD_2328</name>
</gene>
<dbReference type="Proteomes" id="UP000030760">
    <property type="component" value="Unassembled WGS sequence"/>
</dbReference>
<evidence type="ECO:0000313" key="1">
    <source>
        <dbReference type="EMBL" id="EMF56296.1"/>
    </source>
</evidence>
<dbReference type="AlphaFoldDB" id="M3EIZ0"/>
<dbReference type="GeneID" id="96271213"/>
<protein>
    <submittedName>
        <fullName evidence="1">Uncharacterized protein</fullName>
    </submittedName>
</protein>
<evidence type="ECO:0000313" key="2">
    <source>
        <dbReference type="Proteomes" id="UP000030760"/>
    </source>
</evidence>
<dbReference type="EMBL" id="KB405065">
    <property type="protein sequence ID" value="EMF56296.1"/>
    <property type="molecule type" value="Genomic_DNA"/>
</dbReference>
<reference evidence="2" key="1">
    <citation type="journal article" date="2013" name="Genome Announc.">
        <title>Draft Genome Sequence of Streptomyces bottropensis ATCC 25435, a Bottromycin-Producing Actinomycete.</title>
        <authorList>
            <person name="Zhang H."/>
            <person name="Zhou W."/>
            <person name="Zhuang Y."/>
            <person name="Liang X."/>
            <person name="Liu T."/>
        </authorList>
    </citation>
    <scope>NUCLEOTIDE SEQUENCE [LARGE SCALE GENOMIC DNA]</scope>
    <source>
        <strain evidence="2">ATCC 25435</strain>
    </source>
</reference>
<organism evidence="1 2">
    <name type="scientific">Streptomyces bottropensis ATCC 25435</name>
    <dbReference type="NCBI Taxonomy" id="1054862"/>
    <lineage>
        <taxon>Bacteria</taxon>
        <taxon>Bacillati</taxon>
        <taxon>Actinomycetota</taxon>
        <taxon>Actinomycetes</taxon>
        <taxon>Kitasatosporales</taxon>
        <taxon>Streptomycetaceae</taxon>
        <taxon>Streptomyces</taxon>
    </lineage>
</organism>